<protein>
    <submittedName>
        <fullName evidence="1">Uncharacterized protein</fullName>
    </submittedName>
</protein>
<organism evidence="1">
    <name type="scientific">bioreactor metagenome</name>
    <dbReference type="NCBI Taxonomy" id="1076179"/>
    <lineage>
        <taxon>unclassified sequences</taxon>
        <taxon>metagenomes</taxon>
        <taxon>ecological metagenomes</taxon>
    </lineage>
</organism>
<evidence type="ECO:0000313" key="1">
    <source>
        <dbReference type="EMBL" id="MPN24680.1"/>
    </source>
</evidence>
<gene>
    <name evidence="1" type="ORF">SDC9_172082</name>
</gene>
<dbReference type="AlphaFoldDB" id="A0A645GF07"/>
<reference evidence="1" key="1">
    <citation type="submission" date="2019-08" db="EMBL/GenBank/DDBJ databases">
        <authorList>
            <person name="Kucharzyk K."/>
            <person name="Murdoch R.W."/>
            <person name="Higgins S."/>
            <person name="Loffler F."/>
        </authorList>
    </citation>
    <scope>NUCLEOTIDE SEQUENCE</scope>
</reference>
<dbReference type="EMBL" id="VSSQ01073606">
    <property type="protein sequence ID" value="MPN24680.1"/>
    <property type="molecule type" value="Genomic_DNA"/>
</dbReference>
<sequence length="73" mass="8242">MIIRQTHNGLRNMYFFGIGQYEFDDADNGRKRAALFVNAGAETRNVLDRERKVVVTFAQDSLHAATVRKAVNG</sequence>
<accession>A0A645GF07</accession>
<proteinExistence type="predicted"/>
<name>A0A645GF07_9ZZZZ</name>
<comment type="caution">
    <text evidence="1">The sequence shown here is derived from an EMBL/GenBank/DDBJ whole genome shotgun (WGS) entry which is preliminary data.</text>
</comment>